<keyword evidence="5" id="KW-0472">Membrane</keyword>
<evidence type="ECO:0000256" key="6">
    <source>
        <dbReference type="ARBA" id="ARBA00023139"/>
    </source>
</evidence>
<accession>A0ABX7M9I6</accession>
<name>A0ABX7M9I6_9RHOO</name>
<feature type="chain" id="PRO_5045894680" evidence="8">
    <location>
        <begin position="25"/>
        <end position="575"/>
    </location>
</feature>
<comment type="subcellular location">
    <subcellularLocation>
        <location evidence="1">Periplasm</location>
    </subcellularLocation>
</comment>
<evidence type="ECO:0000256" key="2">
    <source>
        <dbReference type="ARBA" id="ARBA00008520"/>
    </source>
</evidence>
<protein>
    <submittedName>
        <fullName evidence="9">Carbohydrate ABC transporter substrate-binding protein</fullName>
    </submittedName>
</protein>
<dbReference type="SUPFAM" id="SSF53850">
    <property type="entry name" value="Periplasmic binding protein-like II"/>
    <property type="match status" value="1"/>
</dbReference>
<evidence type="ECO:0000256" key="5">
    <source>
        <dbReference type="ARBA" id="ARBA00023136"/>
    </source>
</evidence>
<comment type="similarity">
    <text evidence="2">Belongs to the bacterial solute-binding protein 1 family.</text>
</comment>
<keyword evidence="3" id="KW-1003">Cell membrane</keyword>
<reference evidence="9 10" key="1">
    <citation type="submission" date="2021-02" db="EMBL/GenBank/DDBJ databases">
        <title>Niveibacterium changnyeongensis HC41.</title>
        <authorList>
            <person name="Kang M."/>
        </authorList>
    </citation>
    <scope>NUCLEOTIDE SEQUENCE [LARGE SCALE GENOMIC DNA]</scope>
    <source>
        <strain evidence="9 10">HC41</strain>
    </source>
</reference>
<proteinExistence type="inferred from homology"/>
<dbReference type="InterPro" id="IPR050490">
    <property type="entry name" value="Bact_solute-bd_prot1"/>
</dbReference>
<dbReference type="PROSITE" id="PS51257">
    <property type="entry name" value="PROKAR_LIPOPROTEIN"/>
    <property type="match status" value="1"/>
</dbReference>
<keyword evidence="10" id="KW-1185">Reference proteome</keyword>
<evidence type="ECO:0000256" key="7">
    <source>
        <dbReference type="ARBA" id="ARBA00023288"/>
    </source>
</evidence>
<dbReference type="InterPro" id="IPR014597">
    <property type="entry name" value="ABC_tp_sb"/>
</dbReference>
<dbReference type="PANTHER" id="PTHR43649:SF33">
    <property type="entry name" value="POLYGALACTURONAN_RHAMNOGALACTURONAN-BINDING PROTEIN YTCQ"/>
    <property type="match status" value="1"/>
</dbReference>
<evidence type="ECO:0000256" key="4">
    <source>
        <dbReference type="ARBA" id="ARBA00022729"/>
    </source>
</evidence>
<dbReference type="Gene3D" id="3.40.190.10">
    <property type="entry name" value="Periplasmic binding protein-like II"/>
    <property type="match status" value="2"/>
</dbReference>
<dbReference type="Proteomes" id="UP000663570">
    <property type="component" value="Chromosome"/>
</dbReference>
<keyword evidence="7" id="KW-0449">Lipoprotein</keyword>
<dbReference type="EMBL" id="CP071060">
    <property type="protein sequence ID" value="QSI78387.1"/>
    <property type="molecule type" value="Genomic_DNA"/>
</dbReference>
<feature type="signal peptide" evidence="8">
    <location>
        <begin position="1"/>
        <end position="24"/>
    </location>
</feature>
<sequence>MPAMRSVAIALILLACLRCQIAQAAPEKPAIDRWLKEFQPSTLTRQEQRAELEWFINAAKPFRGQTIRVVSETIDTHKYESAVLAKAFTELTGIRVVHDTIPEGELVRQLKQQMLGGKNVYDAYVNDSDLIGTHFRYGKTLVLSDWMQGDGRDVTLPTLDLKDFIGLAFTTSPDGKLYQLPDQQFANLYWFRYDWFSRPELKQRFKQKYGYELGVPLNWSAYEDIAAFFSNDVRELDGQRIYGHMDYGKKDPSLGWRFTDAWLSMAGAASKGYPNGTPIDEWGIRVENCRPVGASVTRGGATNSPAAVYALRKYLDWQTQFAPPGTLQLDFTDAGPIPGKGQVAQQIFWYTSFTAALTKPGLPINNPDGSPKWRVAPSPHGAYWEPGMQRGYQDVGAWTLLSGTPVQRQKMAWLYAQFTVSRTVSLKKSIVGLTFIRDSDIRSPAMTRLAPKLGGLIEFYRSPARVYWTPTGPNVPDYPALAELWWRQIGAATTGEKTPQRAMDDLAQDMDSVLAQLETSGLARCAPKLGNERSKEFWFSTPDGPRRPLPDERPRGKTIDYDKLLRIWREGGDSK</sequence>
<gene>
    <name evidence="9" type="ORF">JY500_07110</name>
</gene>
<keyword evidence="4 8" id="KW-0732">Signal</keyword>
<dbReference type="RefSeq" id="WP_206255728.1">
    <property type="nucleotide sequence ID" value="NZ_CP071060.1"/>
</dbReference>
<dbReference type="PANTHER" id="PTHR43649">
    <property type="entry name" value="ARABINOSE-BINDING PROTEIN-RELATED"/>
    <property type="match status" value="1"/>
</dbReference>
<evidence type="ECO:0000256" key="3">
    <source>
        <dbReference type="ARBA" id="ARBA00022475"/>
    </source>
</evidence>
<keyword evidence="6" id="KW-0564">Palmitate</keyword>
<evidence type="ECO:0000256" key="8">
    <source>
        <dbReference type="SAM" id="SignalP"/>
    </source>
</evidence>
<dbReference type="Pfam" id="PF01547">
    <property type="entry name" value="SBP_bac_1"/>
    <property type="match status" value="1"/>
</dbReference>
<evidence type="ECO:0000313" key="9">
    <source>
        <dbReference type="EMBL" id="QSI78387.1"/>
    </source>
</evidence>
<dbReference type="InterPro" id="IPR006059">
    <property type="entry name" value="SBP"/>
</dbReference>
<evidence type="ECO:0000256" key="1">
    <source>
        <dbReference type="ARBA" id="ARBA00004418"/>
    </source>
</evidence>
<organism evidence="9 10">
    <name type="scientific">Niveibacterium microcysteis</name>
    <dbReference type="NCBI Taxonomy" id="2811415"/>
    <lineage>
        <taxon>Bacteria</taxon>
        <taxon>Pseudomonadati</taxon>
        <taxon>Pseudomonadota</taxon>
        <taxon>Betaproteobacteria</taxon>
        <taxon>Rhodocyclales</taxon>
        <taxon>Rhodocyclaceae</taxon>
        <taxon>Niveibacterium</taxon>
    </lineage>
</organism>
<dbReference type="PIRSF" id="PIRSF035859">
    <property type="entry name" value="ABC_tp_sb"/>
    <property type="match status" value="1"/>
</dbReference>
<evidence type="ECO:0000313" key="10">
    <source>
        <dbReference type="Proteomes" id="UP000663570"/>
    </source>
</evidence>